<keyword evidence="6" id="KW-0547">Nucleotide-binding</keyword>
<dbReference type="PANTHER" id="PTHR43788:SF8">
    <property type="entry name" value="DNA-BINDING PROTEIN SMUBP-2"/>
    <property type="match status" value="1"/>
</dbReference>
<dbReference type="Gene3D" id="3.40.50.300">
    <property type="entry name" value="P-loop containing nucleotide triphosphate hydrolases"/>
    <property type="match status" value="2"/>
</dbReference>
<dbReference type="InterPro" id="IPR050534">
    <property type="entry name" value="Coronavir_polyprotein_1ab"/>
</dbReference>
<protein>
    <recommendedName>
        <fullName evidence="4">DNA helicase</fullName>
        <ecNumber evidence="4">3.6.4.12</ecNumber>
    </recommendedName>
</protein>
<dbReference type="GO" id="GO:0005737">
    <property type="term" value="C:cytoplasm"/>
    <property type="evidence" value="ECO:0007669"/>
    <property type="project" value="UniProtKB-SubCell"/>
</dbReference>
<keyword evidence="7" id="KW-0378">Hydrolase</keyword>
<keyword evidence="9" id="KW-0067">ATP-binding</keyword>
<evidence type="ECO:0000256" key="6">
    <source>
        <dbReference type="ARBA" id="ARBA00022741"/>
    </source>
</evidence>
<organism evidence="15 16">
    <name type="scientific">Chytriomyces confervae</name>
    <dbReference type="NCBI Taxonomy" id="246404"/>
    <lineage>
        <taxon>Eukaryota</taxon>
        <taxon>Fungi</taxon>
        <taxon>Fungi incertae sedis</taxon>
        <taxon>Chytridiomycota</taxon>
        <taxon>Chytridiomycota incertae sedis</taxon>
        <taxon>Chytridiomycetes</taxon>
        <taxon>Chytridiales</taxon>
        <taxon>Chytriomycetaceae</taxon>
        <taxon>Chytriomyces</taxon>
    </lineage>
</organism>
<comment type="similarity">
    <text evidence="3">Belongs to the DNA2/NAM7 helicase family.</text>
</comment>
<feature type="domain" description="DNA2/NAM7 helicase helicase" evidence="12">
    <location>
        <begin position="193"/>
        <end position="413"/>
    </location>
</feature>
<evidence type="ECO:0000256" key="8">
    <source>
        <dbReference type="ARBA" id="ARBA00022806"/>
    </source>
</evidence>
<keyword evidence="16" id="KW-1185">Reference proteome</keyword>
<evidence type="ECO:0000256" key="4">
    <source>
        <dbReference type="ARBA" id="ARBA00012551"/>
    </source>
</evidence>
<dbReference type="GO" id="GO:0016787">
    <property type="term" value="F:hydrolase activity"/>
    <property type="evidence" value="ECO:0007669"/>
    <property type="project" value="UniProtKB-KW"/>
</dbReference>
<evidence type="ECO:0000313" key="15">
    <source>
        <dbReference type="EMBL" id="TPX70967.1"/>
    </source>
</evidence>
<name>A0A507F5T2_9FUNG</name>
<dbReference type="Proteomes" id="UP000320333">
    <property type="component" value="Unassembled WGS sequence"/>
</dbReference>
<proteinExistence type="inferred from homology"/>
<evidence type="ECO:0000256" key="2">
    <source>
        <dbReference type="ARBA" id="ARBA00004496"/>
    </source>
</evidence>
<evidence type="ECO:0000256" key="3">
    <source>
        <dbReference type="ARBA" id="ARBA00007913"/>
    </source>
</evidence>
<dbReference type="Pfam" id="PF13087">
    <property type="entry name" value="AAA_12"/>
    <property type="match status" value="1"/>
</dbReference>
<feature type="region of interest" description="Disordered" evidence="11">
    <location>
        <begin position="410"/>
        <end position="434"/>
    </location>
</feature>
<evidence type="ECO:0000259" key="14">
    <source>
        <dbReference type="Pfam" id="PF21138"/>
    </source>
</evidence>
<dbReference type="AlphaFoldDB" id="A0A507F5T2"/>
<evidence type="ECO:0000259" key="13">
    <source>
        <dbReference type="Pfam" id="PF13087"/>
    </source>
</evidence>
<dbReference type="InterPro" id="IPR041679">
    <property type="entry name" value="DNA2/NAM7-like_C"/>
</dbReference>
<dbReference type="SUPFAM" id="SSF52540">
    <property type="entry name" value="P-loop containing nucleoside triphosphate hydrolases"/>
    <property type="match status" value="1"/>
</dbReference>
<evidence type="ECO:0000256" key="10">
    <source>
        <dbReference type="ARBA" id="ARBA00023242"/>
    </source>
</evidence>
<evidence type="ECO:0000259" key="12">
    <source>
        <dbReference type="Pfam" id="PF13086"/>
    </source>
</evidence>
<comment type="subcellular location">
    <subcellularLocation>
        <location evidence="2">Cytoplasm</location>
    </subcellularLocation>
    <subcellularLocation>
        <location evidence="1">Nucleus</location>
    </subcellularLocation>
</comment>
<reference evidence="15 16" key="1">
    <citation type="journal article" date="2019" name="Sci. Rep.">
        <title>Comparative genomics of chytrid fungi reveal insights into the obligate biotrophic and pathogenic lifestyle of Synchytrium endobioticum.</title>
        <authorList>
            <person name="van de Vossenberg B.T.L.H."/>
            <person name="Warris S."/>
            <person name="Nguyen H.D.T."/>
            <person name="van Gent-Pelzer M.P.E."/>
            <person name="Joly D.L."/>
            <person name="van de Geest H.C."/>
            <person name="Bonants P.J.M."/>
            <person name="Smith D.S."/>
            <person name="Levesque C.A."/>
            <person name="van der Lee T.A.J."/>
        </authorList>
    </citation>
    <scope>NUCLEOTIDE SEQUENCE [LARGE SCALE GENOMIC DNA]</scope>
    <source>
        <strain evidence="15 16">CBS 675.73</strain>
    </source>
</reference>
<feature type="domain" description="DNA2/NAM7 helicase-like C-terminal" evidence="13">
    <location>
        <begin position="439"/>
        <end position="641"/>
    </location>
</feature>
<evidence type="ECO:0000256" key="5">
    <source>
        <dbReference type="ARBA" id="ARBA00022490"/>
    </source>
</evidence>
<dbReference type="PANTHER" id="PTHR43788">
    <property type="entry name" value="DNA2/NAM7 HELICASE FAMILY MEMBER"/>
    <property type="match status" value="1"/>
</dbReference>
<dbReference type="Pfam" id="PF13086">
    <property type="entry name" value="AAA_11"/>
    <property type="match status" value="1"/>
</dbReference>
<dbReference type="InterPro" id="IPR027417">
    <property type="entry name" value="P-loop_NTPase"/>
</dbReference>
<dbReference type="GO" id="GO:0043139">
    <property type="term" value="F:5'-3' DNA helicase activity"/>
    <property type="evidence" value="ECO:0007669"/>
    <property type="project" value="TreeGrafter"/>
</dbReference>
<keyword evidence="8" id="KW-0347">Helicase</keyword>
<keyword evidence="10" id="KW-0539">Nucleus</keyword>
<dbReference type="GO" id="GO:0003723">
    <property type="term" value="F:RNA binding"/>
    <property type="evidence" value="ECO:0007669"/>
    <property type="project" value="InterPro"/>
</dbReference>
<gene>
    <name evidence="15" type="ORF">CcCBS67573_g06377</name>
</gene>
<evidence type="ECO:0000256" key="11">
    <source>
        <dbReference type="SAM" id="MobiDB-lite"/>
    </source>
</evidence>
<feature type="domain" description="Helicase SMUBP-2/HCS1 1B" evidence="14">
    <location>
        <begin position="6"/>
        <end position="115"/>
    </location>
</feature>
<sequence>MDLIAQYTQLVQLERQAASEEESASVSISGRIDSLARAGRAVKGVSVVQARTGLGGKTILALAQSDKDNAFALFKTGDNVAIAKSGADAVTVAGVVSRLMNGTLHVALADVSDTDLFSITQAEKVAVAKVASDVPFRRMLDSLAQLEAVIMNAKGANSPISTDLMHVLLGTGVARPSFGVLAGQSISYLNPFLNPSQQAAVARCLAANQLALIHGPPGTGKTETVVELVRQLVARGDRVLLCGPSNISVDTLAARLTPHLNSKLSMTRIGHPSRVRREQVLDHVLDIRVRSSDEGKIANDVRDEMDKTLAAIAKSKKKSERRGLYDELKKLRVELREREKKVVSDVILTSNVIVATLSGCGSFVLKGQVFDSVVIDESSQAIEAESWIAILKCKSRVFLAGDHLQLPPTVKSEGSSATKQKVTTLSASDTSSNLPQSLSCTLFDRMLAIYGADIKCLLDTQYRMNELIMRFPSDHLYGGKLKAHESVRNHLLCHLPGVQETDESTSAFTLLNTSMCAFRETAPILDTSISHLLASESLQNMGEAILIESHVQKLVAAGVSTTQISVITPYSGQVRLLQSQLLSTYPDLEIGTVDSFQGAEKEAVILSLVRSNEKGEIGFLGDVRRLNVAVTRARRHLCIVFDEGMKRGNAFLDGMVRFVEENADMEALSAKWTANAFESLEVVVDEDTEIQPKGKITLNRPEVNAETAKIVLDYLYLGDVEIPAPLASSVIVFANEILVFSLVQKCDLPLSLESGREVLAQMSGRDIETMLLFESFEPLHRWRILIAWCKASLDAEGDLALESCLPENFQIEVASKMIEVLLPVVELLKISPANSSLMEPFQGFLPESTQHVLTIHLKGAARSGGKQWKATHKRLMDSLRALKQPLPGSLKTFVASDPILLFHGERDIWIERNLRKARDGKPNTLTLIKLKTGTIFGGYSAAAWASQSPHVCIESFAFLIAPSGVFLRGAGILGKPYCEHERNQWIDLQAVYGRT</sequence>
<evidence type="ECO:0000256" key="1">
    <source>
        <dbReference type="ARBA" id="ARBA00004123"/>
    </source>
</evidence>
<dbReference type="InterPro" id="IPR048761">
    <property type="entry name" value="SMUBP-2_HCS1_1B"/>
</dbReference>
<feature type="compositionally biased region" description="Polar residues" evidence="11">
    <location>
        <begin position="412"/>
        <end position="434"/>
    </location>
</feature>
<dbReference type="EMBL" id="QEAP01000269">
    <property type="protein sequence ID" value="TPX70967.1"/>
    <property type="molecule type" value="Genomic_DNA"/>
</dbReference>
<evidence type="ECO:0000256" key="7">
    <source>
        <dbReference type="ARBA" id="ARBA00022801"/>
    </source>
</evidence>
<dbReference type="InterPro" id="IPR047187">
    <property type="entry name" value="SF1_C_Upf1"/>
</dbReference>
<keyword evidence="5" id="KW-0963">Cytoplasm</keyword>
<comment type="caution">
    <text evidence="15">The sequence shown here is derived from an EMBL/GenBank/DDBJ whole genome shotgun (WGS) entry which is preliminary data.</text>
</comment>
<dbReference type="CDD" id="cd18808">
    <property type="entry name" value="SF1_C_Upf1"/>
    <property type="match status" value="1"/>
</dbReference>
<dbReference type="Gene3D" id="2.40.30.270">
    <property type="match status" value="1"/>
</dbReference>
<dbReference type="Pfam" id="PF21138">
    <property type="entry name" value="SMUBP-2_HCS1_1B"/>
    <property type="match status" value="1"/>
</dbReference>
<evidence type="ECO:0000313" key="16">
    <source>
        <dbReference type="Proteomes" id="UP000320333"/>
    </source>
</evidence>
<dbReference type="EC" id="3.6.4.12" evidence="4"/>
<dbReference type="GO" id="GO:0005524">
    <property type="term" value="F:ATP binding"/>
    <property type="evidence" value="ECO:0007669"/>
    <property type="project" value="UniProtKB-KW"/>
</dbReference>
<accession>A0A507F5T2</accession>
<evidence type="ECO:0000256" key="9">
    <source>
        <dbReference type="ARBA" id="ARBA00022840"/>
    </source>
</evidence>
<dbReference type="GO" id="GO:0005634">
    <property type="term" value="C:nucleus"/>
    <property type="evidence" value="ECO:0007669"/>
    <property type="project" value="UniProtKB-SubCell"/>
</dbReference>
<dbReference type="OrthoDB" id="6513042at2759"/>
<dbReference type="InterPro" id="IPR041677">
    <property type="entry name" value="DNA2/NAM7_AAA_11"/>
</dbReference>